<dbReference type="STRING" id="1314790.A0A1Y1XRK0"/>
<evidence type="ECO:0008006" key="8">
    <source>
        <dbReference type="Google" id="ProtNLM"/>
    </source>
</evidence>
<proteinExistence type="predicted"/>
<dbReference type="SMART" id="SM00091">
    <property type="entry name" value="PAS"/>
    <property type="match status" value="1"/>
</dbReference>
<dbReference type="Proteomes" id="UP000193498">
    <property type="component" value="Unassembled WGS sequence"/>
</dbReference>
<comment type="caution">
    <text evidence="6">The sequence shown here is derived from an EMBL/GenBank/DDBJ whole genome shotgun (WGS) entry which is preliminary data.</text>
</comment>
<dbReference type="InterPro" id="IPR050335">
    <property type="entry name" value="ERT1_acuK_gluconeogen_tf"/>
</dbReference>
<dbReference type="PROSITE" id="PS50112">
    <property type="entry name" value="PAS"/>
    <property type="match status" value="1"/>
</dbReference>
<dbReference type="PANTHER" id="PTHR47659:SF4">
    <property type="entry name" value="ZN(II)2CYS6 TRANSCRIPTION FACTOR (EUROFUNG)"/>
    <property type="match status" value="1"/>
</dbReference>
<dbReference type="PROSITE" id="PS50048">
    <property type="entry name" value="ZN2_CY6_FUNGAL_2"/>
    <property type="match status" value="1"/>
</dbReference>
<evidence type="ECO:0000256" key="3">
    <source>
        <dbReference type="SAM" id="MobiDB-lite"/>
    </source>
</evidence>
<dbReference type="CDD" id="cd00130">
    <property type="entry name" value="PAS"/>
    <property type="match status" value="1"/>
</dbReference>
<dbReference type="GO" id="GO:0000981">
    <property type="term" value="F:DNA-binding transcription factor activity, RNA polymerase II-specific"/>
    <property type="evidence" value="ECO:0007669"/>
    <property type="project" value="InterPro"/>
</dbReference>
<dbReference type="SUPFAM" id="SSF57701">
    <property type="entry name" value="Zn2/Cys6 DNA-binding domain"/>
    <property type="match status" value="1"/>
</dbReference>
<evidence type="ECO:0000313" key="6">
    <source>
        <dbReference type="EMBL" id="ORX88353.1"/>
    </source>
</evidence>
<dbReference type="OrthoDB" id="1555531at2759"/>
<feature type="compositionally biased region" description="Low complexity" evidence="3">
    <location>
        <begin position="56"/>
        <end position="70"/>
    </location>
</feature>
<gene>
    <name evidence="6" type="ORF">K493DRAFT_341354</name>
</gene>
<feature type="domain" description="PAS" evidence="5">
    <location>
        <begin position="253"/>
        <end position="310"/>
    </location>
</feature>
<feature type="region of interest" description="Disordered" evidence="3">
    <location>
        <begin position="159"/>
        <end position="223"/>
    </location>
</feature>
<feature type="compositionally biased region" description="Polar residues" evidence="3">
    <location>
        <begin position="205"/>
        <end position="220"/>
    </location>
</feature>
<evidence type="ECO:0000313" key="7">
    <source>
        <dbReference type="Proteomes" id="UP000193498"/>
    </source>
</evidence>
<keyword evidence="7" id="KW-1185">Reference proteome</keyword>
<dbReference type="EMBL" id="MCFE01000535">
    <property type="protein sequence ID" value="ORX88353.1"/>
    <property type="molecule type" value="Genomic_DNA"/>
</dbReference>
<feature type="compositionally biased region" description="Low complexity" evidence="3">
    <location>
        <begin position="415"/>
        <end position="432"/>
    </location>
</feature>
<evidence type="ECO:0000256" key="1">
    <source>
        <dbReference type="ARBA" id="ARBA00022723"/>
    </source>
</evidence>
<dbReference type="SUPFAM" id="SSF55785">
    <property type="entry name" value="PYP-like sensor domain (PAS domain)"/>
    <property type="match status" value="1"/>
</dbReference>
<protein>
    <recommendedName>
        <fullName evidence="8">Zn(2)-C6 fungal-type domain-containing protein</fullName>
    </recommendedName>
</protein>
<keyword evidence="2" id="KW-0539">Nucleus</keyword>
<name>A0A1Y1XRK0_9FUNG</name>
<dbReference type="AlphaFoldDB" id="A0A1Y1XRK0"/>
<evidence type="ECO:0000259" key="4">
    <source>
        <dbReference type="PROSITE" id="PS50048"/>
    </source>
</evidence>
<keyword evidence="1" id="KW-0479">Metal-binding</keyword>
<dbReference type="InterPro" id="IPR000014">
    <property type="entry name" value="PAS"/>
</dbReference>
<dbReference type="GO" id="GO:0008270">
    <property type="term" value="F:zinc ion binding"/>
    <property type="evidence" value="ECO:0007669"/>
    <property type="project" value="InterPro"/>
</dbReference>
<evidence type="ECO:0000256" key="2">
    <source>
        <dbReference type="ARBA" id="ARBA00023242"/>
    </source>
</evidence>
<dbReference type="Gene3D" id="3.30.450.20">
    <property type="entry name" value="PAS domain"/>
    <property type="match status" value="1"/>
</dbReference>
<evidence type="ECO:0000259" key="5">
    <source>
        <dbReference type="PROSITE" id="PS50112"/>
    </source>
</evidence>
<dbReference type="InParanoid" id="A0A1Y1XRK0"/>
<dbReference type="InterPro" id="IPR036864">
    <property type="entry name" value="Zn2-C6_fun-type_DNA-bd_sf"/>
</dbReference>
<accession>A0A1Y1XRK0</accession>
<dbReference type="InterPro" id="IPR001138">
    <property type="entry name" value="Zn2Cys6_DnaBD"/>
</dbReference>
<dbReference type="PANTHER" id="PTHR47659">
    <property type="entry name" value="ZN(II)2CYS6 TRANSCRIPTION FACTOR (EUROFUNG)-RELATED"/>
    <property type="match status" value="1"/>
</dbReference>
<dbReference type="PROSITE" id="PS00463">
    <property type="entry name" value="ZN2_CY6_FUNGAL_1"/>
    <property type="match status" value="1"/>
</dbReference>
<dbReference type="InterPro" id="IPR035965">
    <property type="entry name" value="PAS-like_dom_sf"/>
</dbReference>
<sequence>MEREQGKFFGSHAAPETNPPQRESPWSSENPLKRSNESSSCPENKIRTKARKSSSDESSSSEPNKGGSSKKNNKTHVPSACANCKKAHLACDVSRPCKRCLAMGKTDTCVDIQHKKRGRPKIKDKKSESYLHDSKYSQIIHLTPTTFDAQSEVRNCMFQSNPAAPSDKQPVIYRHGSSQRGDMYGPPPNQPSLQTHASSPKPGMNVSNHSRFQTLSSSDKSVPKQYNIYEPAKQMEDKHSLDSSTTRSSEEGDFIMMLDFKMDCAMISEEYHELLGYTSQDLVNQSFYSIVHTTDTERVKNLREQIIDHVVNGINQFQGGFLSAPLKEGFGCSLSTGDIQKQSYEQLKCPASMSEDFTEAIHIRRKDGGYELFNVHMRIGGAFGTHVMKIDSYDKAYIICRLAKFQLPSLQLNSNSSSSSGGNSYSIGSSSGELPYLTQ</sequence>
<dbReference type="SMART" id="SM00066">
    <property type="entry name" value="GAL4"/>
    <property type="match status" value="1"/>
</dbReference>
<feature type="region of interest" description="Disordered" evidence="3">
    <location>
        <begin position="415"/>
        <end position="439"/>
    </location>
</feature>
<reference evidence="6 7" key="1">
    <citation type="submission" date="2016-07" db="EMBL/GenBank/DDBJ databases">
        <title>Pervasive Adenine N6-methylation of Active Genes in Fungi.</title>
        <authorList>
            <consortium name="DOE Joint Genome Institute"/>
            <person name="Mondo S.J."/>
            <person name="Dannebaum R.O."/>
            <person name="Kuo R.C."/>
            <person name="Labutti K."/>
            <person name="Haridas S."/>
            <person name="Kuo A."/>
            <person name="Salamov A."/>
            <person name="Ahrendt S.R."/>
            <person name="Lipzen A."/>
            <person name="Sullivan W."/>
            <person name="Andreopoulos W.B."/>
            <person name="Clum A."/>
            <person name="Lindquist E."/>
            <person name="Daum C."/>
            <person name="Ramamoorthy G.K."/>
            <person name="Gryganskyi A."/>
            <person name="Culley D."/>
            <person name="Magnuson J.K."/>
            <person name="James T.Y."/>
            <person name="O'Malley M.A."/>
            <person name="Stajich J.E."/>
            <person name="Spatafora J.W."/>
            <person name="Visel A."/>
            <person name="Grigoriev I.V."/>
        </authorList>
    </citation>
    <scope>NUCLEOTIDE SEQUENCE [LARGE SCALE GENOMIC DNA]</scope>
    <source>
        <strain evidence="6 7">CBS 931.73</strain>
    </source>
</reference>
<feature type="region of interest" description="Disordered" evidence="3">
    <location>
        <begin position="1"/>
        <end position="76"/>
    </location>
</feature>
<feature type="domain" description="Zn(2)-C6 fungal-type" evidence="4">
    <location>
        <begin position="80"/>
        <end position="111"/>
    </location>
</feature>
<feature type="compositionally biased region" description="Polar residues" evidence="3">
    <location>
        <begin position="19"/>
        <end position="30"/>
    </location>
</feature>
<organism evidence="6 7">
    <name type="scientific">Basidiobolus meristosporus CBS 931.73</name>
    <dbReference type="NCBI Taxonomy" id="1314790"/>
    <lineage>
        <taxon>Eukaryota</taxon>
        <taxon>Fungi</taxon>
        <taxon>Fungi incertae sedis</taxon>
        <taxon>Zoopagomycota</taxon>
        <taxon>Entomophthoromycotina</taxon>
        <taxon>Basidiobolomycetes</taxon>
        <taxon>Basidiobolales</taxon>
        <taxon>Basidiobolaceae</taxon>
        <taxon>Basidiobolus</taxon>
    </lineage>
</organism>